<feature type="signal peptide" evidence="2">
    <location>
        <begin position="1"/>
        <end position="24"/>
    </location>
</feature>
<feature type="chain" id="PRO_5043675648" description="Secreted protein" evidence="2">
    <location>
        <begin position="25"/>
        <end position="85"/>
    </location>
</feature>
<organism evidence="3 4">
    <name type="scientific">Pleurodeles waltl</name>
    <name type="common">Iberian ribbed newt</name>
    <dbReference type="NCBI Taxonomy" id="8319"/>
    <lineage>
        <taxon>Eukaryota</taxon>
        <taxon>Metazoa</taxon>
        <taxon>Chordata</taxon>
        <taxon>Craniata</taxon>
        <taxon>Vertebrata</taxon>
        <taxon>Euteleostomi</taxon>
        <taxon>Amphibia</taxon>
        <taxon>Batrachia</taxon>
        <taxon>Caudata</taxon>
        <taxon>Salamandroidea</taxon>
        <taxon>Salamandridae</taxon>
        <taxon>Pleurodelinae</taxon>
        <taxon>Pleurodeles</taxon>
    </lineage>
</organism>
<proteinExistence type="predicted"/>
<sequence>MCPGLGGTAHLVAAVLWLGHNVSLVPPHPAAPRCIRLLFTSGSSALLASEPPRTGEGEDPSTSGARLPPQHWPLLQPQRPSAILP</sequence>
<dbReference type="AlphaFoldDB" id="A0AAV7WU81"/>
<reference evidence="3" key="1">
    <citation type="journal article" date="2022" name="bioRxiv">
        <title>Sequencing and chromosome-scale assembly of the giantPleurodeles waltlgenome.</title>
        <authorList>
            <person name="Brown T."/>
            <person name="Elewa A."/>
            <person name="Iarovenko S."/>
            <person name="Subramanian E."/>
            <person name="Araus A.J."/>
            <person name="Petzold A."/>
            <person name="Susuki M."/>
            <person name="Suzuki K.-i.T."/>
            <person name="Hayashi T."/>
            <person name="Toyoda A."/>
            <person name="Oliveira C."/>
            <person name="Osipova E."/>
            <person name="Leigh N.D."/>
            <person name="Simon A."/>
            <person name="Yun M.H."/>
        </authorList>
    </citation>
    <scope>NUCLEOTIDE SEQUENCE</scope>
    <source>
        <strain evidence="3">20211129_DDA</strain>
        <tissue evidence="3">Liver</tissue>
    </source>
</reference>
<dbReference type="Proteomes" id="UP001066276">
    <property type="component" value="Chromosome 1_1"/>
</dbReference>
<keyword evidence="2" id="KW-0732">Signal</keyword>
<name>A0AAV7WU81_PLEWA</name>
<feature type="region of interest" description="Disordered" evidence="1">
    <location>
        <begin position="46"/>
        <end position="85"/>
    </location>
</feature>
<protein>
    <recommendedName>
        <fullName evidence="5">Secreted protein</fullName>
    </recommendedName>
</protein>
<evidence type="ECO:0000256" key="2">
    <source>
        <dbReference type="SAM" id="SignalP"/>
    </source>
</evidence>
<feature type="compositionally biased region" description="Low complexity" evidence="1">
    <location>
        <begin position="67"/>
        <end position="85"/>
    </location>
</feature>
<dbReference type="EMBL" id="JANPWB010000001">
    <property type="protein sequence ID" value="KAJ1216537.1"/>
    <property type="molecule type" value="Genomic_DNA"/>
</dbReference>
<evidence type="ECO:0000256" key="1">
    <source>
        <dbReference type="SAM" id="MobiDB-lite"/>
    </source>
</evidence>
<comment type="caution">
    <text evidence="3">The sequence shown here is derived from an EMBL/GenBank/DDBJ whole genome shotgun (WGS) entry which is preliminary data.</text>
</comment>
<accession>A0AAV7WU81</accession>
<evidence type="ECO:0008006" key="5">
    <source>
        <dbReference type="Google" id="ProtNLM"/>
    </source>
</evidence>
<evidence type="ECO:0000313" key="3">
    <source>
        <dbReference type="EMBL" id="KAJ1216537.1"/>
    </source>
</evidence>
<evidence type="ECO:0000313" key="4">
    <source>
        <dbReference type="Proteomes" id="UP001066276"/>
    </source>
</evidence>
<gene>
    <name evidence="3" type="ORF">NDU88_004138</name>
</gene>
<keyword evidence="4" id="KW-1185">Reference proteome</keyword>